<dbReference type="EMBL" id="NOWF01000008">
    <property type="protein sequence ID" value="OYD07035.1"/>
    <property type="molecule type" value="Genomic_DNA"/>
</dbReference>
<dbReference type="PROSITE" id="PS01031">
    <property type="entry name" value="SHSP"/>
    <property type="match status" value="1"/>
</dbReference>
<feature type="domain" description="SHSP" evidence="3">
    <location>
        <begin position="37"/>
        <end position="150"/>
    </location>
</feature>
<dbReference type="Pfam" id="PF00011">
    <property type="entry name" value="HSP20"/>
    <property type="match status" value="1"/>
</dbReference>
<protein>
    <recommendedName>
        <fullName evidence="3">SHSP domain-containing protein</fullName>
    </recommendedName>
</protein>
<dbReference type="AlphaFoldDB" id="A0A235B616"/>
<evidence type="ECO:0000313" key="5">
    <source>
        <dbReference type="Proteomes" id="UP000215459"/>
    </source>
</evidence>
<dbReference type="InterPro" id="IPR008978">
    <property type="entry name" value="HSP20-like_chaperone"/>
</dbReference>
<accession>A0A235B616</accession>
<evidence type="ECO:0000313" key="4">
    <source>
        <dbReference type="EMBL" id="OYD07035.1"/>
    </source>
</evidence>
<proteinExistence type="inferred from homology"/>
<sequence length="150" mass="17333">MSFHGQSGGRLVKRNQFTQWGRLARDFLGEDFWSEVSGAVQGYPPRVDVLKNEREVIVLIDAPGIDDIDTVELHVDEETLYVRGEISPSRQDCQRILTERFQGQFERVVPLGETVSRENTRARYRKGVLEIYLPKGSTARNERRIRVEQD</sequence>
<gene>
    <name evidence="4" type="ORF">CHM34_13985</name>
</gene>
<comment type="caution">
    <text evidence="4">The sequence shown here is derived from an EMBL/GenBank/DDBJ whole genome shotgun (WGS) entry which is preliminary data.</text>
</comment>
<reference evidence="4 5" key="1">
    <citation type="submission" date="2017-07" db="EMBL/GenBank/DDBJ databases">
        <title>The genome sequence of Paludifilum halophilum highlights mechanisms for microbial adaptation to high salt environemnts.</title>
        <authorList>
            <person name="Belbahri L."/>
        </authorList>
    </citation>
    <scope>NUCLEOTIDE SEQUENCE [LARGE SCALE GENOMIC DNA]</scope>
    <source>
        <strain evidence="4 5">DSM 102817</strain>
    </source>
</reference>
<dbReference type="OrthoDB" id="1806521at2"/>
<dbReference type="Proteomes" id="UP000215459">
    <property type="component" value="Unassembled WGS sequence"/>
</dbReference>
<keyword evidence="5" id="KW-1185">Reference proteome</keyword>
<evidence type="ECO:0000256" key="2">
    <source>
        <dbReference type="RuleBase" id="RU003616"/>
    </source>
</evidence>
<evidence type="ECO:0000259" key="3">
    <source>
        <dbReference type="PROSITE" id="PS01031"/>
    </source>
</evidence>
<organism evidence="4 5">
    <name type="scientific">Paludifilum halophilum</name>
    <dbReference type="NCBI Taxonomy" id="1642702"/>
    <lineage>
        <taxon>Bacteria</taxon>
        <taxon>Bacillati</taxon>
        <taxon>Bacillota</taxon>
        <taxon>Bacilli</taxon>
        <taxon>Bacillales</taxon>
        <taxon>Thermoactinomycetaceae</taxon>
        <taxon>Paludifilum</taxon>
    </lineage>
</organism>
<comment type="similarity">
    <text evidence="1 2">Belongs to the small heat shock protein (HSP20) family.</text>
</comment>
<dbReference type="CDD" id="cd06464">
    <property type="entry name" value="ACD_sHsps-like"/>
    <property type="match status" value="1"/>
</dbReference>
<evidence type="ECO:0000256" key="1">
    <source>
        <dbReference type="PROSITE-ProRule" id="PRU00285"/>
    </source>
</evidence>
<dbReference type="Gene3D" id="2.60.40.790">
    <property type="match status" value="1"/>
</dbReference>
<dbReference type="SUPFAM" id="SSF49764">
    <property type="entry name" value="HSP20-like chaperones"/>
    <property type="match status" value="1"/>
</dbReference>
<dbReference type="InterPro" id="IPR002068">
    <property type="entry name" value="A-crystallin/Hsp20_dom"/>
</dbReference>
<name>A0A235B616_9BACL</name>